<feature type="compositionally biased region" description="Basic and acidic residues" evidence="1">
    <location>
        <begin position="82"/>
        <end position="101"/>
    </location>
</feature>
<proteinExistence type="predicted"/>
<feature type="non-terminal residue" evidence="2">
    <location>
        <position position="1"/>
    </location>
</feature>
<keyword evidence="3" id="KW-1185">Reference proteome</keyword>
<accession>A0A9P6E5M3</accession>
<protein>
    <submittedName>
        <fullName evidence="2">Uncharacterized protein</fullName>
    </submittedName>
</protein>
<evidence type="ECO:0000313" key="2">
    <source>
        <dbReference type="EMBL" id="KAF9523001.1"/>
    </source>
</evidence>
<evidence type="ECO:0000256" key="1">
    <source>
        <dbReference type="SAM" id="MobiDB-lite"/>
    </source>
</evidence>
<comment type="caution">
    <text evidence="2">The sequence shown here is derived from an EMBL/GenBank/DDBJ whole genome shotgun (WGS) entry which is preliminary data.</text>
</comment>
<sequence length="101" mass="11072">GIDERSKKEAEKNSRFRGVMRDWLQDGIDKDAENDEFKDDMSRWTMAIMAHLGVEHGKPKVVRKGTSGGAEAGSSKGPGTMDGEKNGEDREEGDKGMDTGK</sequence>
<name>A0A9P6E5M3_9AGAR</name>
<dbReference type="AlphaFoldDB" id="A0A9P6E5M3"/>
<evidence type="ECO:0000313" key="3">
    <source>
        <dbReference type="Proteomes" id="UP000807306"/>
    </source>
</evidence>
<organism evidence="2 3">
    <name type="scientific">Crepidotus variabilis</name>
    <dbReference type="NCBI Taxonomy" id="179855"/>
    <lineage>
        <taxon>Eukaryota</taxon>
        <taxon>Fungi</taxon>
        <taxon>Dikarya</taxon>
        <taxon>Basidiomycota</taxon>
        <taxon>Agaricomycotina</taxon>
        <taxon>Agaricomycetes</taxon>
        <taxon>Agaricomycetidae</taxon>
        <taxon>Agaricales</taxon>
        <taxon>Agaricineae</taxon>
        <taxon>Crepidotaceae</taxon>
        <taxon>Crepidotus</taxon>
    </lineage>
</organism>
<feature type="region of interest" description="Disordered" evidence="1">
    <location>
        <begin position="56"/>
        <end position="101"/>
    </location>
</feature>
<gene>
    <name evidence="2" type="ORF">CPB83DRAFT_899129</name>
</gene>
<reference evidence="2" key="1">
    <citation type="submission" date="2020-11" db="EMBL/GenBank/DDBJ databases">
        <authorList>
            <consortium name="DOE Joint Genome Institute"/>
            <person name="Ahrendt S."/>
            <person name="Riley R."/>
            <person name="Andreopoulos W."/>
            <person name="Labutti K."/>
            <person name="Pangilinan J."/>
            <person name="Ruiz-Duenas F.J."/>
            <person name="Barrasa J.M."/>
            <person name="Sanchez-Garcia M."/>
            <person name="Camarero S."/>
            <person name="Miyauchi S."/>
            <person name="Serrano A."/>
            <person name="Linde D."/>
            <person name="Babiker R."/>
            <person name="Drula E."/>
            <person name="Ayuso-Fernandez I."/>
            <person name="Pacheco R."/>
            <person name="Padilla G."/>
            <person name="Ferreira P."/>
            <person name="Barriuso J."/>
            <person name="Kellner H."/>
            <person name="Castanera R."/>
            <person name="Alfaro M."/>
            <person name="Ramirez L."/>
            <person name="Pisabarro A.G."/>
            <person name="Kuo A."/>
            <person name="Tritt A."/>
            <person name="Lipzen A."/>
            <person name="He G."/>
            <person name="Yan M."/>
            <person name="Ng V."/>
            <person name="Cullen D."/>
            <person name="Martin F."/>
            <person name="Rosso M.-N."/>
            <person name="Henrissat B."/>
            <person name="Hibbett D."/>
            <person name="Martinez A.T."/>
            <person name="Grigoriev I.V."/>
        </authorList>
    </citation>
    <scope>NUCLEOTIDE SEQUENCE</scope>
    <source>
        <strain evidence="2">CBS 506.95</strain>
    </source>
</reference>
<dbReference type="EMBL" id="MU157927">
    <property type="protein sequence ID" value="KAF9523001.1"/>
    <property type="molecule type" value="Genomic_DNA"/>
</dbReference>
<dbReference type="Proteomes" id="UP000807306">
    <property type="component" value="Unassembled WGS sequence"/>
</dbReference>